<keyword evidence="2" id="KW-1185">Reference proteome</keyword>
<name>A0A8H5CPR2_9AGAR</name>
<sequence length="138" mass="14558">MYCSLCIITNEPHKHLWTEAVALAVDEEVAASVATTEDDDYASDDIPPPGINVSELEEAEAVGEKIAGEDETTACETELVDSVTAAEVDMPSVTLLVLGVERAAVSLPIGPTTRNIAVITVTVAPAPSICVAEEKHWL</sequence>
<dbReference type="EMBL" id="JAACJN010000378">
    <property type="protein sequence ID" value="KAF5345378.1"/>
    <property type="molecule type" value="Genomic_DNA"/>
</dbReference>
<accession>A0A8H5CPR2</accession>
<proteinExistence type="predicted"/>
<protein>
    <submittedName>
        <fullName evidence="1">Uncharacterized protein</fullName>
    </submittedName>
</protein>
<reference evidence="1 2" key="1">
    <citation type="journal article" date="2020" name="ISME J.">
        <title>Uncovering the hidden diversity of litter-decomposition mechanisms in mushroom-forming fungi.</title>
        <authorList>
            <person name="Floudas D."/>
            <person name="Bentzer J."/>
            <person name="Ahren D."/>
            <person name="Johansson T."/>
            <person name="Persson P."/>
            <person name="Tunlid A."/>
        </authorList>
    </citation>
    <scope>NUCLEOTIDE SEQUENCE [LARGE SCALE GENOMIC DNA]</scope>
    <source>
        <strain evidence="1 2">CBS 406.79</strain>
    </source>
</reference>
<dbReference type="AlphaFoldDB" id="A0A8H5CPR2"/>
<dbReference type="Proteomes" id="UP000518752">
    <property type="component" value="Unassembled WGS sequence"/>
</dbReference>
<comment type="caution">
    <text evidence="1">The sequence shown here is derived from an EMBL/GenBank/DDBJ whole genome shotgun (WGS) entry which is preliminary data.</text>
</comment>
<organism evidence="1 2">
    <name type="scientific">Collybiopsis confluens</name>
    <dbReference type="NCBI Taxonomy" id="2823264"/>
    <lineage>
        <taxon>Eukaryota</taxon>
        <taxon>Fungi</taxon>
        <taxon>Dikarya</taxon>
        <taxon>Basidiomycota</taxon>
        <taxon>Agaricomycotina</taxon>
        <taxon>Agaricomycetes</taxon>
        <taxon>Agaricomycetidae</taxon>
        <taxon>Agaricales</taxon>
        <taxon>Marasmiineae</taxon>
        <taxon>Omphalotaceae</taxon>
        <taxon>Collybiopsis</taxon>
    </lineage>
</organism>
<gene>
    <name evidence="1" type="ORF">D9757_013384</name>
</gene>
<evidence type="ECO:0000313" key="1">
    <source>
        <dbReference type="EMBL" id="KAF5345378.1"/>
    </source>
</evidence>
<evidence type="ECO:0000313" key="2">
    <source>
        <dbReference type="Proteomes" id="UP000518752"/>
    </source>
</evidence>